<dbReference type="PANTHER" id="PTHR46706">
    <property type="entry name" value="PROTEIN QUA-1-RELATED"/>
    <property type="match status" value="1"/>
</dbReference>
<name>A0A914VBN6_9BILA</name>
<evidence type="ECO:0000313" key="7">
    <source>
        <dbReference type="WBParaSite" id="PSAMB.scaffold1757size28046.g14698.t1"/>
    </source>
</evidence>
<dbReference type="Gene3D" id="2.170.16.10">
    <property type="entry name" value="Hedgehog/Intein (Hint) domain"/>
    <property type="match status" value="1"/>
</dbReference>
<dbReference type="CDD" id="cd00081">
    <property type="entry name" value="Hint"/>
    <property type="match status" value="1"/>
</dbReference>
<protein>
    <submittedName>
        <fullName evidence="7">Hint domain-containing protein</fullName>
    </submittedName>
</protein>
<keyword evidence="3" id="KW-0732">Signal</keyword>
<evidence type="ECO:0000259" key="4">
    <source>
        <dbReference type="SMART" id="SM00305"/>
    </source>
</evidence>
<comment type="subcellular location">
    <subcellularLocation>
        <location evidence="1">Secreted</location>
        <location evidence="1">Extracellular space</location>
    </subcellularLocation>
</comment>
<evidence type="ECO:0000259" key="5">
    <source>
        <dbReference type="SMART" id="SM00306"/>
    </source>
</evidence>
<reference evidence="7" key="1">
    <citation type="submission" date="2022-11" db="UniProtKB">
        <authorList>
            <consortium name="WormBaseParasite"/>
        </authorList>
    </citation>
    <scope>IDENTIFICATION</scope>
</reference>
<dbReference type="WBParaSite" id="PSAMB.scaffold1757size28046.g14698.t1">
    <property type="protein sequence ID" value="PSAMB.scaffold1757size28046.g14698.t1"/>
    <property type="gene ID" value="PSAMB.scaffold1757size28046.g14698"/>
</dbReference>
<dbReference type="InterPro" id="IPR052140">
    <property type="entry name" value="Dev_Signal_Hedgehog-like"/>
</dbReference>
<proteinExistence type="predicted"/>
<dbReference type="InterPro" id="IPR003587">
    <property type="entry name" value="Hint_dom_N"/>
</dbReference>
<dbReference type="GO" id="GO:0005576">
    <property type="term" value="C:extracellular region"/>
    <property type="evidence" value="ECO:0007669"/>
    <property type="project" value="UniProtKB-SubCell"/>
</dbReference>
<evidence type="ECO:0000256" key="3">
    <source>
        <dbReference type="ARBA" id="ARBA00022729"/>
    </source>
</evidence>
<evidence type="ECO:0000313" key="6">
    <source>
        <dbReference type="Proteomes" id="UP000887566"/>
    </source>
</evidence>
<organism evidence="6 7">
    <name type="scientific">Plectus sambesii</name>
    <dbReference type="NCBI Taxonomy" id="2011161"/>
    <lineage>
        <taxon>Eukaryota</taxon>
        <taxon>Metazoa</taxon>
        <taxon>Ecdysozoa</taxon>
        <taxon>Nematoda</taxon>
        <taxon>Chromadorea</taxon>
        <taxon>Plectida</taxon>
        <taxon>Plectina</taxon>
        <taxon>Plectoidea</taxon>
        <taxon>Plectidae</taxon>
        <taxon>Plectus</taxon>
    </lineage>
</organism>
<keyword evidence="2" id="KW-0217">Developmental protein</keyword>
<dbReference type="InterPro" id="IPR001767">
    <property type="entry name" value="Hedgehog_Hint"/>
</dbReference>
<evidence type="ECO:0000256" key="1">
    <source>
        <dbReference type="ARBA" id="ARBA00004239"/>
    </source>
</evidence>
<dbReference type="InterPro" id="IPR001657">
    <property type="entry name" value="Hedgehog"/>
</dbReference>
<dbReference type="SUPFAM" id="SSF51294">
    <property type="entry name" value="Hedgehog/intein (Hint) domain"/>
    <property type="match status" value="1"/>
</dbReference>
<dbReference type="InterPro" id="IPR003586">
    <property type="entry name" value="Hint_dom_C"/>
</dbReference>
<sequence length="279" mass="31245">LLAPQPKIRLVSTSQHILSRHQAVAAVQVEEAVEEAAAEEAEEAMEMAAEVEMAVVMAGVTAMVTARVEIRIITVEMLGMEMDKEMEKEMDKGMDKETPTLQPAYSRVTGFIHRLPRMVASFHQIHTLNGVNITLTGNHFIFITDCFDVNYRRVFASDVKVGDCVLLLDDDRVQFAPRPVTNITMVREEGIYSPLTETGTIVVNDILASCHSTAGVIGHLRLHQTFFHWTQAAQSWIAWPARLLNWGVAEDEEEVELTPSVRFILSIFDLLIPQQFVVS</sequence>
<dbReference type="GO" id="GO:0016540">
    <property type="term" value="P:protein autoprocessing"/>
    <property type="evidence" value="ECO:0007669"/>
    <property type="project" value="InterPro"/>
</dbReference>
<dbReference type="SMART" id="SM00305">
    <property type="entry name" value="HintC"/>
    <property type="match status" value="1"/>
</dbReference>
<accession>A0A914VBN6</accession>
<evidence type="ECO:0000256" key="2">
    <source>
        <dbReference type="ARBA" id="ARBA00022473"/>
    </source>
</evidence>
<keyword evidence="6" id="KW-1185">Reference proteome</keyword>
<dbReference type="GO" id="GO:0007267">
    <property type="term" value="P:cell-cell signaling"/>
    <property type="evidence" value="ECO:0007669"/>
    <property type="project" value="InterPro"/>
</dbReference>
<dbReference type="PANTHER" id="PTHR46706:SF12">
    <property type="entry name" value="PROTEIN QUA-1-RELATED"/>
    <property type="match status" value="1"/>
</dbReference>
<feature type="domain" description="Hint" evidence="5">
    <location>
        <begin position="57"/>
        <end position="169"/>
    </location>
</feature>
<dbReference type="Proteomes" id="UP000887566">
    <property type="component" value="Unplaced"/>
</dbReference>
<dbReference type="AlphaFoldDB" id="A0A914VBN6"/>
<dbReference type="Pfam" id="PF01079">
    <property type="entry name" value="Hint"/>
    <property type="match status" value="1"/>
</dbReference>
<dbReference type="SMART" id="SM00306">
    <property type="entry name" value="HintN"/>
    <property type="match status" value="1"/>
</dbReference>
<dbReference type="PRINTS" id="PR00632">
    <property type="entry name" value="SONICHHOG"/>
</dbReference>
<feature type="domain" description="Hint" evidence="4">
    <location>
        <begin position="170"/>
        <end position="216"/>
    </location>
</feature>
<dbReference type="InterPro" id="IPR036844">
    <property type="entry name" value="Hint_dom_sf"/>
</dbReference>